<protein>
    <submittedName>
        <fullName evidence="5">Peptidase M16</fullName>
    </submittedName>
</protein>
<dbReference type="GO" id="GO:0006508">
    <property type="term" value="P:proteolysis"/>
    <property type="evidence" value="ECO:0007669"/>
    <property type="project" value="InterPro"/>
</dbReference>
<evidence type="ECO:0000259" key="4">
    <source>
        <dbReference type="Pfam" id="PF05193"/>
    </source>
</evidence>
<dbReference type="Pfam" id="PF00675">
    <property type="entry name" value="Peptidase_M16"/>
    <property type="match status" value="1"/>
</dbReference>
<comment type="caution">
    <text evidence="5">The sequence shown here is derived from an EMBL/GenBank/DDBJ whole genome shotgun (WGS) entry which is preliminary data.</text>
</comment>
<feature type="domain" description="Peptidase M16 N-terminal" evidence="3">
    <location>
        <begin position="15"/>
        <end position="158"/>
    </location>
</feature>
<organism evidence="5 6">
    <name type="scientific">Carboxydothermus islandicus</name>
    <dbReference type="NCBI Taxonomy" id="661089"/>
    <lineage>
        <taxon>Bacteria</taxon>
        <taxon>Bacillati</taxon>
        <taxon>Bacillota</taxon>
        <taxon>Clostridia</taxon>
        <taxon>Thermoanaerobacterales</taxon>
        <taxon>Thermoanaerobacteraceae</taxon>
        <taxon>Carboxydothermus</taxon>
    </lineage>
</organism>
<dbReference type="PROSITE" id="PS00143">
    <property type="entry name" value="INSULINASE"/>
    <property type="match status" value="1"/>
</dbReference>
<gene>
    <name evidence="5" type="ORF">ciss_22330</name>
</gene>
<dbReference type="GO" id="GO:0004222">
    <property type="term" value="F:metalloendopeptidase activity"/>
    <property type="evidence" value="ECO:0007669"/>
    <property type="project" value="InterPro"/>
</dbReference>
<dbReference type="FunFam" id="3.30.830.10:FF:000008">
    <property type="entry name" value="Mitochondrial-processing peptidase subunit beta"/>
    <property type="match status" value="1"/>
</dbReference>
<dbReference type="EMBL" id="BDJL01000132">
    <property type="protein sequence ID" value="GAV26300.1"/>
    <property type="molecule type" value="Genomic_DNA"/>
</dbReference>
<comment type="similarity">
    <text evidence="1 2">Belongs to the peptidase M16 family.</text>
</comment>
<dbReference type="Proteomes" id="UP000187338">
    <property type="component" value="Unassembled WGS sequence"/>
</dbReference>
<dbReference type="PANTHER" id="PTHR11851">
    <property type="entry name" value="METALLOPROTEASE"/>
    <property type="match status" value="1"/>
</dbReference>
<dbReference type="AlphaFoldDB" id="A0A1L8D548"/>
<dbReference type="PANTHER" id="PTHR11851:SF49">
    <property type="entry name" value="MITOCHONDRIAL-PROCESSING PEPTIDASE SUBUNIT ALPHA"/>
    <property type="match status" value="1"/>
</dbReference>
<dbReference type="Gene3D" id="3.30.830.10">
    <property type="entry name" value="Metalloenzyme, LuxS/M16 peptidase-like"/>
    <property type="match status" value="2"/>
</dbReference>
<accession>A0A1L8D548</accession>
<evidence type="ECO:0000256" key="1">
    <source>
        <dbReference type="ARBA" id="ARBA00007261"/>
    </source>
</evidence>
<evidence type="ECO:0000256" key="2">
    <source>
        <dbReference type="RuleBase" id="RU004447"/>
    </source>
</evidence>
<feature type="domain" description="Peptidase M16 C-terminal" evidence="4">
    <location>
        <begin position="165"/>
        <end position="338"/>
    </location>
</feature>
<evidence type="ECO:0000259" key="3">
    <source>
        <dbReference type="Pfam" id="PF00675"/>
    </source>
</evidence>
<dbReference type="GO" id="GO:0046872">
    <property type="term" value="F:metal ion binding"/>
    <property type="evidence" value="ECO:0007669"/>
    <property type="project" value="InterPro"/>
</dbReference>
<dbReference type="InterPro" id="IPR011765">
    <property type="entry name" value="Pept_M16_N"/>
</dbReference>
<keyword evidence="6" id="KW-1185">Reference proteome</keyword>
<dbReference type="InterPro" id="IPR007863">
    <property type="entry name" value="Peptidase_M16_C"/>
</dbReference>
<dbReference type="RefSeq" id="WP_075866466.1">
    <property type="nucleotide sequence ID" value="NZ_BDJL01000132.1"/>
</dbReference>
<reference evidence="6" key="1">
    <citation type="submission" date="2016-12" db="EMBL/GenBank/DDBJ databases">
        <title>Draft Genome Sequences od Carboxydothermus pertinax and islandicus, Hydrogenogenic Carboxydotrophic Bacteria.</title>
        <authorList>
            <person name="Fukuyama Y."/>
            <person name="Ohmae K."/>
            <person name="Yoneda Y."/>
            <person name="Yoshida T."/>
            <person name="Sako Y."/>
        </authorList>
    </citation>
    <scope>NUCLEOTIDE SEQUENCE [LARGE SCALE GENOMIC DNA]</scope>
    <source>
        <strain evidence="6">SET</strain>
    </source>
</reference>
<dbReference type="STRING" id="661089.ciss_22330"/>
<dbReference type="OrthoDB" id="9811314at2"/>
<evidence type="ECO:0000313" key="6">
    <source>
        <dbReference type="Proteomes" id="UP000187338"/>
    </source>
</evidence>
<dbReference type="InterPro" id="IPR050361">
    <property type="entry name" value="MPP/UQCRC_Complex"/>
</dbReference>
<dbReference type="InterPro" id="IPR011249">
    <property type="entry name" value="Metalloenz_LuxS/M16"/>
</dbReference>
<evidence type="ECO:0000313" key="5">
    <source>
        <dbReference type="EMBL" id="GAV26300.1"/>
    </source>
</evidence>
<dbReference type="Pfam" id="PF05193">
    <property type="entry name" value="Peptidase_M16_C"/>
    <property type="match status" value="1"/>
</dbReference>
<sequence>MIHFTTLPNKITLLVEEIPHVRSAAIGLWFKVGSRHERKEESGISHFIEHMMFKGTINRTAKEIAEALDQVGGQLNAFTTKEYTCYYARVLDEHTLLALEILHDMVFNSKFAEEDIEKEKNVVIEEIRMYEDAPDELIHDLLTEVMWNNHPLGRPILGEIQDIESLTREKVVNYYKRYYTPDNLIIAVAGRVSYEQLLEKTMELFGNIQGEQKGDKLTIPEFNLHSFSRRKDSEQVHLCLGTKGYAINDDRIYGLNILSTILGGGISSRLFQELRERHGLVYSVYSYTTAYQDAGLFGIYAGLGPNKVNEALELIQKQLKELKTGNITAEEVERARQQIKGNLLLSLESVTTRMSRLAKSYLYHGKIISPEEIVEKVFNVSMENIKAMAEEISDLANFTKVSIGPWEGF</sequence>
<dbReference type="SUPFAM" id="SSF63411">
    <property type="entry name" value="LuxS/MPP-like metallohydrolase"/>
    <property type="match status" value="2"/>
</dbReference>
<name>A0A1L8D548_9THEO</name>
<dbReference type="InterPro" id="IPR001431">
    <property type="entry name" value="Pept_M16_Zn_BS"/>
</dbReference>
<proteinExistence type="inferred from homology"/>